<evidence type="ECO:0000256" key="1">
    <source>
        <dbReference type="ARBA" id="ARBA00022490"/>
    </source>
</evidence>
<keyword evidence="4" id="KW-0808">Transferase</keyword>
<evidence type="ECO:0000256" key="3">
    <source>
        <dbReference type="ARBA" id="ARBA00022603"/>
    </source>
</evidence>
<dbReference type="KEGG" id="oyw:OdinLCB4_003835"/>
<dbReference type="InterPro" id="IPR046977">
    <property type="entry name" value="RsmC/RlmG"/>
</dbReference>
<keyword evidence="2" id="KW-0698">rRNA processing</keyword>
<sequence>MTFLRAEISAKILEILHEMIKPGIYTIDGKKFYLTNEVFNPKYSFTSKFIVENLFLKPDWTVLDMGTGSGYVAIQIADRVKSVTAVDINDIAVRCCKINIKLNNVNDKVKALRSNLFSSLKSEKFNTIIFNPPYLKGDPENVVQQAWLHNSPENLIKKFAAESRDYLVKRGLIQIVYSSISGLNFIIKKVFEDEGFKFILDRKTRFLWEIVNFLVFQLNR</sequence>
<evidence type="ECO:0000259" key="5">
    <source>
        <dbReference type="Pfam" id="PF05175"/>
    </source>
</evidence>
<dbReference type="PANTHER" id="PTHR47816:SF4">
    <property type="entry name" value="RIBOSOMAL RNA SMALL SUBUNIT METHYLTRANSFERASE C"/>
    <property type="match status" value="1"/>
</dbReference>
<dbReference type="InterPro" id="IPR029063">
    <property type="entry name" value="SAM-dependent_MTases_sf"/>
</dbReference>
<dbReference type="PANTHER" id="PTHR47816">
    <property type="entry name" value="RIBOSOMAL RNA SMALL SUBUNIT METHYLTRANSFERASE C"/>
    <property type="match status" value="1"/>
</dbReference>
<keyword evidence="1" id="KW-0963">Cytoplasm</keyword>
<dbReference type="NCBIfam" id="TIGR00537">
    <property type="entry name" value="hemK_rel_arch"/>
    <property type="match status" value="1"/>
</dbReference>
<dbReference type="InterPro" id="IPR007848">
    <property type="entry name" value="Small_mtfrase_dom"/>
</dbReference>
<organism evidence="6 7">
    <name type="scientific">Odinarchaeota yellowstonii (strain LCB_4)</name>
    <dbReference type="NCBI Taxonomy" id="1841599"/>
    <lineage>
        <taxon>Archaea</taxon>
        <taxon>Promethearchaeati</taxon>
        <taxon>Candidatus Odinarchaeota</taxon>
        <taxon>Candidatus Odinarchaeia</taxon>
        <taxon>Candidatus Odinarchaeales</taxon>
        <taxon>Candidatus Odinarchaeaceae</taxon>
        <taxon>Candidatus Odinarchaeum</taxon>
    </lineage>
</organism>
<dbReference type="InterPro" id="IPR004557">
    <property type="entry name" value="PrmC-related"/>
</dbReference>
<dbReference type="EMBL" id="CP091871">
    <property type="protein sequence ID" value="WEU41036.1"/>
    <property type="molecule type" value="Genomic_DNA"/>
</dbReference>
<dbReference type="GO" id="GO:0003676">
    <property type="term" value="F:nucleic acid binding"/>
    <property type="evidence" value="ECO:0007669"/>
    <property type="project" value="InterPro"/>
</dbReference>
<feature type="domain" description="Methyltransferase small" evidence="5">
    <location>
        <begin position="45"/>
        <end position="193"/>
    </location>
</feature>
<evidence type="ECO:0000313" key="7">
    <source>
        <dbReference type="Proteomes" id="UP000186851"/>
    </source>
</evidence>
<name>A0AAF0IC66_ODILC</name>
<gene>
    <name evidence="6" type="ORF">OdinLCB4_003835</name>
</gene>
<reference evidence="6" key="1">
    <citation type="journal article" date="2017" name="Nature">
        <title>Asgard archaea illuminate the origin of eukaryotic cellular complexity.</title>
        <authorList>
            <person name="Zaremba-Niedzwiedzka K."/>
            <person name="Caceres E.F."/>
            <person name="Saw J.H."/>
            <person name="Backstrom D."/>
            <person name="Juzokaite L."/>
            <person name="Vancaester E."/>
            <person name="Seitz K.W."/>
            <person name="Anantharaman K."/>
            <person name="Starnawski P."/>
            <person name="Kjeldsen K.U."/>
            <person name="Scott M.B."/>
            <person name="Nunoura T."/>
            <person name="Banfield J.F."/>
            <person name="Schramm A."/>
            <person name="Baker B.J."/>
            <person name="Spang A."/>
            <person name="Ettema T.J.G."/>
        </authorList>
    </citation>
    <scope>NUCLEOTIDE SEQUENCE</scope>
    <source>
        <strain evidence="6">LCB_4</strain>
    </source>
</reference>
<dbReference type="Pfam" id="PF05175">
    <property type="entry name" value="MTS"/>
    <property type="match status" value="1"/>
</dbReference>
<dbReference type="AlphaFoldDB" id="A0AAF0IC66"/>
<evidence type="ECO:0000256" key="4">
    <source>
        <dbReference type="ARBA" id="ARBA00022679"/>
    </source>
</evidence>
<dbReference type="GO" id="GO:0006364">
    <property type="term" value="P:rRNA processing"/>
    <property type="evidence" value="ECO:0007669"/>
    <property type="project" value="UniProtKB-KW"/>
</dbReference>
<keyword evidence="3 6" id="KW-0489">Methyltransferase</keyword>
<dbReference type="CDD" id="cd02440">
    <property type="entry name" value="AdoMet_MTases"/>
    <property type="match status" value="1"/>
</dbReference>
<reference evidence="6" key="2">
    <citation type="journal article" date="2022" name="Nat. Microbiol.">
        <title>A closed Candidatus Odinarchaeum chromosome exposes Asgard archaeal viruses.</title>
        <authorList>
            <person name="Tamarit D."/>
            <person name="Caceres E.F."/>
            <person name="Krupovic M."/>
            <person name="Nijland R."/>
            <person name="Eme L."/>
            <person name="Robinson N.P."/>
            <person name="Ettema T.J.G."/>
        </authorList>
    </citation>
    <scope>NUCLEOTIDE SEQUENCE</scope>
    <source>
        <strain evidence="6">LCB_4</strain>
    </source>
</reference>
<evidence type="ECO:0000313" key="6">
    <source>
        <dbReference type="EMBL" id="WEU41036.1"/>
    </source>
</evidence>
<dbReference type="GO" id="GO:0008757">
    <property type="term" value="F:S-adenosylmethionine-dependent methyltransferase activity"/>
    <property type="evidence" value="ECO:0007669"/>
    <property type="project" value="InterPro"/>
</dbReference>
<evidence type="ECO:0000256" key="2">
    <source>
        <dbReference type="ARBA" id="ARBA00022552"/>
    </source>
</evidence>
<proteinExistence type="predicted"/>
<dbReference type="InterPro" id="IPR002052">
    <property type="entry name" value="DNA_methylase_N6_adenine_CS"/>
</dbReference>
<accession>A0AAF0IC66</accession>
<dbReference type="GO" id="GO:0032259">
    <property type="term" value="P:methylation"/>
    <property type="evidence" value="ECO:0007669"/>
    <property type="project" value="UniProtKB-KW"/>
</dbReference>
<dbReference type="Gene3D" id="3.40.50.150">
    <property type="entry name" value="Vaccinia Virus protein VP39"/>
    <property type="match status" value="1"/>
</dbReference>
<protein>
    <submittedName>
        <fullName evidence="6">Methyltransferase</fullName>
    </submittedName>
</protein>
<dbReference type="Proteomes" id="UP000186851">
    <property type="component" value="Chromosome"/>
</dbReference>
<dbReference type="SUPFAM" id="SSF53335">
    <property type="entry name" value="S-adenosyl-L-methionine-dependent methyltransferases"/>
    <property type="match status" value="1"/>
</dbReference>
<dbReference type="PROSITE" id="PS00092">
    <property type="entry name" value="N6_MTASE"/>
    <property type="match status" value="1"/>
</dbReference>